<evidence type="ECO:0000313" key="2">
    <source>
        <dbReference type="Proteomes" id="UP000199068"/>
    </source>
</evidence>
<dbReference type="Proteomes" id="UP000199068">
    <property type="component" value="Unassembled WGS sequence"/>
</dbReference>
<dbReference type="AlphaFoldDB" id="A0A1G9UDQ8"/>
<reference evidence="1 2" key="1">
    <citation type="submission" date="2016-10" db="EMBL/GenBank/DDBJ databases">
        <authorList>
            <person name="de Groot N.N."/>
        </authorList>
    </citation>
    <scope>NUCLEOTIDE SEQUENCE [LARGE SCALE GENOMIC DNA]</scope>
    <source>
        <strain evidence="1 2">DSM 797</strain>
    </source>
</reference>
<organism evidence="1 2">
    <name type="scientific">Romboutsia lituseburensis DSM 797</name>
    <dbReference type="NCBI Taxonomy" id="1121325"/>
    <lineage>
        <taxon>Bacteria</taxon>
        <taxon>Bacillati</taxon>
        <taxon>Bacillota</taxon>
        <taxon>Clostridia</taxon>
        <taxon>Peptostreptococcales</taxon>
        <taxon>Peptostreptococcaceae</taxon>
        <taxon>Romboutsia</taxon>
    </lineage>
</organism>
<dbReference type="EMBL" id="FNGW01000017">
    <property type="protein sequence ID" value="SDM58058.1"/>
    <property type="molecule type" value="Genomic_DNA"/>
</dbReference>
<dbReference type="RefSeq" id="WP_092727819.1">
    <property type="nucleotide sequence ID" value="NZ_FNGW01000017.1"/>
</dbReference>
<protein>
    <submittedName>
        <fullName evidence="1">Uncharacterized protein</fullName>
    </submittedName>
</protein>
<proteinExistence type="predicted"/>
<dbReference type="STRING" id="1121325.SAMN04515677_1178"/>
<gene>
    <name evidence="1" type="ORF">SAMN04515677_1178</name>
</gene>
<name>A0A1G9UDQ8_9FIRM</name>
<accession>A0A1G9UDQ8</accession>
<evidence type="ECO:0000313" key="1">
    <source>
        <dbReference type="EMBL" id="SDM58058.1"/>
    </source>
</evidence>
<keyword evidence="2" id="KW-1185">Reference proteome</keyword>
<sequence>MYSSIDKVKEELKELCNEYIHILEQLKDDEIITEETYDICSSSKVSFLEE</sequence>